<keyword evidence="3" id="KW-0456">Lyase</keyword>
<dbReference type="STRING" id="180163.SAMN02745174_01132"/>
<dbReference type="Gene3D" id="3.40.225.10">
    <property type="entry name" value="Class II aldolase/adducin N-terminal domain"/>
    <property type="match status" value="1"/>
</dbReference>
<dbReference type="PANTHER" id="PTHR22789">
    <property type="entry name" value="FUCULOSE PHOSPHATE ALDOLASE"/>
    <property type="match status" value="1"/>
</dbReference>
<dbReference type="OrthoDB" id="9794581at2"/>
<gene>
    <name evidence="5" type="ORF">SAMN02745174_01132</name>
</gene>
<dbReference type="SMART" id="SM01007">
    <property type="entry name" value="Aldolase_II"/>
    <property type="match status" value="1"/>
</dbReference>
<proteinExistence type="predicted"/>
<evidence type="ECO:0000259" key="4">
    <source>
        <dbReference type="SMART" id="SM01007"/>
    </source>
</evidence>
<dbReference type="SUPFAM" id="SSF53639">
    <property type="entry name" value="AraD/HMP-PK domain-like"/>
    <property type="match status" value="1"/>
</dbReference>
<comment type="pathway">
    <text evidence="1">Carbohydrate degradation.</text>
</comment>
<reference evidence="5 6" key="1">
    <citation type="submission" date="2017-02" db="EMBL/GenBank/DDBJ databases">
        <authorList>
            <person name="Peterson S.W."/>
        </authorList>
    </citation>
    <scope>NUCLEOTIDE SEQUENCE [LARGE SCALE GENOMIC DNA]</scope>
    <source>
        <strain evidence="5 6">ATCC 700028</strain>
    </source>
</reference>
<name>A0A1T4MB21_9FUSO</name>
<keyword evidence="6" id="KW-1185">Reference proteome</keyword>
<dbReference type="Proteomes" id="UP000191153">
    <property type="component" value="Unassembled WGS sequence"/>
</dbReference>
<sequence length="221" mass="24733">MLLEKERLKVIEYSQKMITDGLTKGTGGNISILNVEKNLMAVTPSGIDYFKLTPEDIVIIDVESGKVIDGEKVPSSESDMHRIFYKYRKDIKAIVHTHSKYATALSCLRKPLPSAHYLLAVAGVEVPCAEYATYGTVKLAKNAFKAMEGTKAVLLSNHGMLAGGDSIEEAYNITENVEFCCELYSISKTMGEPVVLPREEMEMMIKRFKNYGKRIEEHEEI</sequence>
<accession>A0A1T4MB21</accession>
<feature type="domain" description="Class II aldolase/adducin N-terminal" evidence="4">
    <location>
        <begin position="8"/>
        <end position="185"/>
    </location>
</feature>
<dbReference type="GO" id="GO:0016832">
    <property type="term" value="F:aldehyde-lyase activity"/>
    <property type="evidence" value="ECO:0007669"/>
    <property type="project" value="TreeGrafter"/>
</dbReference>
<dbReference type="InterPro" id="IPR050197">
    <property type="entry name" value="Aldolase_class_II_sugar_metab"/>
</dbReference>
<dbReference type="EMBL" id="FUWX01000008">
    <property type="protein sequence ID" value="SJZ64046.1"/>
    <property type="molecule type" value="Genomic_DNA"/>
</dbReference>
<dbReference type="GO" id="GO:0019323">
    <property type="term" value="P:pentose catabolic process"/>
    <property type="evidence" value="ECO:0007669"/>
    <property type="project" value="TreeGrafter"/>
</dbReference>
<dbReference type="InterPro" id="IPR036409">
    <property type="entry name" value="Aldolase_II/adducin_N_sf"/>
</dbReference>
<dbReference type="RefSeq" id="WP_078693631.1">
    <property type="nucleotide sequence ID" value="NZ_FUWX01000008.1"/>
</dbReference>
<evidence type="ECO:0000313" key="5">
    <source>
        <dbReference type="EMBL" id="SJZ64046.1"/>
    </source>
</evidence>
<evidence type="ECO:0000256" key="3">
    <source>
        <dbReference type="ARBA" id="ARBA00023239"/>
    </source>
</evidence>
<keyword evidence="2" id="KW-0479">Metal-binding</keyword>
<dbReference type="NCBIfam" id="NF005302">
    <property type="entry name" value="PRK06833.1"/>
    <property type="match status" value="1"/>
</dbReference>
<dbReference type="AlphaFoldDB" id="A0A1T4MB21"/>
<protein>
    <submittedName>
        <fullName evidence="5">L-fuculose 1-phosphate aldolase</fullName>
    </submittedName>
</protein>
<organism evidence="5 6">
    <name type="scientific">Cetobacterium ceti</name>
    <dbReference type="NCBI Taxonomy" id="180163"/>
    <lineage>
        <taxon>Bacteria</taxon>
        <taxon>Fusobacteriati</taxon>
        <taxon>Fusobacteriota</taxon>
        <taxon>Fusobacteriia</taxon>
        <taxon>Fusobacteriales</taxon>
        <taxon>Fusobacteriaceae</taxon>
        <taxon>Cetobacterium</taxon>
    </lineage>
</organism>
<dbReference type="GO" id="GO:0005829">
    <property type="term" value="C:cytosol"/>
    <property type="evidence" value="ECO:0007669"/>
    <property type="project" value="TreeGrafter"/>
</dbReference>
<dbReference type="InterPro" id="IPR001303">
    <property type="entry name" value="Aldolase_II/adducin_N"/>
</dbReference>
<dbReference type="GO" id="GO:0046914">
    <property type="term" value="F:transition metal ion binding"/>
    <property type="evidence" value="ECO:0007669"/>
    <property type="project" value="UniProtKB-ARBA"/>
</dbReference>
<evidence type="ECO:0000313" key="6">
    <source>
        <dbReference type="Proteomes" id="UP000191153"/>
    </source>
</evidence>
<dbReference type="FunFam" id="3.40.225.10:FF:000005">
    <property type="entry name" value="L-fuculose phosphate aldolase"/>
    <property type="match status" value="1"/>
</dbReference>
<dbReference type="PANTHER" id="PTHR22789:SF0">
    <property type="entry name" value="3-OXO-TETRONATE 4-PHOSPHATE DECARBOXYLASE-RELATED"/>
    <property type="match status" value="1"/>
</dbReference>
<dbReference type="Pfam" id="PF00596">
    <property type="entry name" value="Aldolase_II"/>
    <property type="match status" value="1"/>
</dbReference>
<evidence type="ECO:0000256" key="2">
    <source>
        <dbReference type="ARBA" id="ARBA00022723"/>
    </source>
</evidence>
<evidence type="ECO:0000256" key="1">
    <source>
        <dbReference type="ARBA" id="ARBA00004921"/>
    </source>
</evidence>